<dbReference type="EMBL" id="CAJVQC010040144">
    <property type="protein sequence ID" value="CAG8770159.1"/>
    <property type="molecule type" value="Genomic_DNA"/>
</dbReference>
<evidence type="ECO:0000313" key="2">
    <source>
        <dbReference type="Proteomes" id="UP000789920"/>
    </source>
</evidence>
<keyword evidence="2" id="KW-1185">Reference proteome</keyword>
<gene>
    <name evidence="1" type="ORF">RPERSI_LOCUS16310</name>
</gene>
<reference evidence="1" key="1">
    <citation type="submission" date="2021-06" db="EMBL/GenBank/DDBJ databases">
        <authorList>
            <person name="Kallberg Y."/>
            <person name="Tangrot J."/>
            <person name="Rosling A."/>
        </authorList>
    </citation>
    <scope>NUCLEOTIDE SEQUENCE</scope>
    <source>
        <strain evidence="1">MA461A</strain>
    </source>
</reference>
<protein>
    <submittedName>
        <fullName evidence="1">32245_t:CDS:1</fullName>
    </submittedName>
</protein>
<proteinExistence type="predicted"/>
<comment type="caution">
    <text evidence="1">The sequence shown here is derived from an EMBL/GenBank/DDBJ whole genome shotgun (WGS) entry which is preliminary data.</text>
</comment>
<organism evidence="1 2">
    <name type="scientific">Racocetra persica</name>
    <dbReference type="NCBI Taxonomy" id="160502"/>
    <lineage>
        <taxon>Eukaryota</taxon>
        <taxon>Fungi</taxon>
        <taxon>Fungi incertae sedis</taxon>
        <taxon>Mucoromycota</taxon>
        <taxon>Glomeromycotina</taxon>
        <taxon>Glomeromycetes</taxon>
        <taxon>Diversisporales</taxon>
        <taxon>Gigasporaceae</taxon>
        <taxon>Racocetra</taxon>
    </lineage>
</organism>
<dbReference type="Proteomes" id="UP000789920">
    <property type="component" value="Unassembled WGS sequence"/>
</dbReference>
<sequence>GQELNNVEKKVQNIRASFEDIYHNYYFSLKQNLTNIENITCDVFCKVKQYFDGQVAGGSTHVLDW</sequence>
<feature type="non-terminal residue" evidence="1">
    <location>
        <position position="1"/>
    </location>
</feature>
<evidence type="ECO:0000313" key="1">
    <source>
        <dbReference type="EMBL" id="CAG8770159.1"/>
    </source>
</evidence>
<name>A0ACA9QZ88_9GLOM</name>
<accession>A0ACA9QZ88</accession>